<name>A0A2M7DQW7_9BACT</name>
<dbReference type="Proteomes" id="UP000228896">
    <property type="component" value="Unassembled WGS sequence"/>
</dbReference>
<feature type="region of interest" description="Disordered" evidence="1">
    <location>
        <begin position="1"/>
        <end position="89"/>
    </location>
</feature>
<comment type="caution">
    <text evidence="2">The sequence shown here is derived from an EMBL/GenBank/DDBJ whole genome shotgun (WGS) entry which is preliminary data.</text>
</comment>
<feature type="compositionally biased region" description="Polar residues" evidence="1">
    <location>
        <begin position="68"/>
        <end position="88"/>
    </location>
</feature>
<proteinExistence type="predicted"/>
<protein>
    <submittedName>
        <fullName evidence="2">Uncharacterized protein</fullName>
    </submittedName>
</protein>
<dbReference type="AlphaFoldDB" id="A0A2M7DQW7"/>
<dbReference type="EMBL" id="PETS01000005">
    <property type="protein sequence ID" value="PIV52134.1"/>
    <property type="molecule type" value="Genomic_DNA"/>
</dbReference>
<evidence type="ECO:0000313" key="3">
    <source>
        <dbReference type="Proteomes" id="UP000228896"/>
    </source>
</evidence>
<feature type="compositionally biased region" description="Polar residues" evidence="1">
    <location>
        <begin position="42"/>
        <end position="52"/>
    </location>
</feature>
<reference evidence="3" key="1">
    <citation type="submission" date="2017-09" db="EMBL/GenBank/DDBJ databases">
        <title>Depth-based differentiation of microbial function through sediment-hosted aquifers and enrichment of novel symbionts in the deep terrestrial subsurface.</title>
        <authorList>
            <person name="Probst A.J."/>
            <person name="Ladd B."/>
            <person name="Jarett J.K."/>
            <person name="Geller-Mcgrath D.E."/>
            <person name="Sieber C.M.K."/>
            <person name="Emerson J.B."/>
            <person name="Anantharaman K."/>
            <person name="Thomas B.C."/>
            <person name="Malmstrom R."/>
            <person name="Stieglmeier M."/>
            <person name="Klingl A."/>
            <person name="Woyke T."/>
            <person name="Ryan C.M."/>
            <person name="Banfield J.F."/>
        </authorList>
    </citation>
    <scope>NUCLEOTIDE SEQUENCE [LARGE SCALE GENOMIC DNA]</scope>
</reference>
<sequence length="305" mass="32421">MFFVFSCGGGSGGGSSSPSSPDSGNQSDSVASDSMETAPIDSASNKADTEVSTPAEKEKSDLPALPDTSANNGSSMTNLSADNDNTASVAPDVYGPVNFIQDSSAQPVVVNSTGGDVHGLSSNGYVLPSDPGPLANATVEGVDVNQNSTGVKRDDLEIRLSQEPDGPAKDRLAIMLEVIEDEIEERYDAQASISNAENENLLNACAHSFQELETASHSYYNNNQVAEDEWDKALSWVVNTQERIDAYNAYLRNISGHSFQLREGSSRACYQIKSTLDPSIPLPGEEILANNGYLAGTVKWITIEE</sequence>
<accession>A0A2M7DQW7</accession>
<organism evidence="2 3">
    <name type="scientific">Candidatus Falkowbacteria bacterium CG02_land_8_20_14_3_00_36_14</name>
    <dbReference type="NCBI Taxonomy" id="1974560"/>
    <lineage>
        <taxon>Bacteria</taxon>
        <taxon>Candidatus Falkowiibacteriota</taxon>
    </lineage>
</organism>
<evidence type="ECO:0000256" key="1">
    <source>
        <dbReference type="SAM" id="MobiDB-lite"/>
    </source>
</evidence>
<feature type="compositionally biased region" description="Low complexity" evidence="1">
    <location>
        <begin position="16"/>
        <end position="29"/>
    </location>
</feature>
<evidence type="ECO:0000313" key="2">
    <source>
        <dbReference type="EMBL" id="PIV52134.1"/>
    </source>
</evidence>
<gene>
    <name evidence="2" type="ORF">COS18_00335</name>
</gene>